<proteinExistence type="predicted"/>
<name>B8JA25_ANAD2</name>
<keyword evidence="2" id="KW-0812">Transmembrane</keyword>
<keyword evidence="4" id="KW-1185">Reference proteome</keyword>
<protein>
    <submittedName>
        <fullName evidence="3">Uncharacterized protein</fullName>
    </submittedName>
</protein>
<feature type="compositionally biased region" description="Pro residues" evidence="1">
    <location>
        <begin position="29"/>
        <end position="38"/>
    </location>
</feature>
<evidence type="ECO:0000256" key="2">
    <source>
        <dbReference type="SAM" id="Phobius"/>
    </source>
</evidence>
<dbReference type="EMBL" id="CP001359">
    <property type="protein sequence ID" value="ACL63728.1"/>
    <property type="molecule type" value="Genomic_DNA"/>
</dbReference>
<keyword evidence="2" id="KW-0472">Membrane</keyword>
<dbReference type="KEGG" id="acp:A2cp1_0371"/>
<feature type="region of interest" description="Disordered" evidence="1">
    <location>
        <begin position="97"/>
        <end position="125"/>
    </location>
</feature>
<accession>B8JA25</accession>
<evidence type="ECO:0000313" key="4">
    <source>
        <dbReference type="Proteomes" id="UP000007089"/>
    </source>
</evidence>
<gene>
    <name evidence="3" type="ordered locus">A2cp1_0371</name>
</gene>
<dbReference type="RefSeq" id="WP_012631782.1">
    <property type="nucleotide sequence ID" value="NC_011891.1"/>
</dbReference>
<evidence type="ECO:0000313" key="3">
    <source>
        <dbReference type="EMBL" id="ACL63728.1"/>
    </source>
</evidence>
<keyword evidence="2" id="KW-1133">Transmembrane helix</keyword>
<organism evidence="3 4">
    <name type="scientific">Anaeromyxobacter dehalogenans (strain ATCC BAA-258 / DSM 21875 / 2CP-1)</name>
    <dbReference type="NCBI Taxonomy" id="455488"/>
    <lineage>
        <taxon>Bacteria</taxon>
        <taxon>Pseudomonadati</taxon>
        <taxon>Myxococcota</taxon>
        <taxon>Myxococcia</taxon>
        <taxon>Myxococcales</taxon>
        <taxon>Cystobacterineae</taxon>
        <taxon>Anaeromyxobacteraceae</taxon>
        <taxon>Anaeromyxobacter</taxon>
    </lineage>
</organism>
<feature type="compositionally biased region" description="Low complexity" evidence="1">
    <location>
        <begin position="97"/>
        <end position="117"/>
    </location>
</feature>
<sequence length="125" mass="12403">MKSRASPSTAAPSWGALWLTGGPQALAPRLPPPAPRPAPAGRAGTGRLLAPRFARAARGSPDLAVGALLAALWIGLWAVFTVGVAGALGEVAAGPAAGWTASAPGTPHASVAAARRPAPTPRVRR</sequence>
<feature type="transmembrane region" description="Helical" evidence="2">
    <location>
        <begin position="63"/>
        <end position="88"/>
    </location>
</feature>
<dbReference type="HOGENOM" id="CLU_1987992_0_0_7"/>
<dbReference type="AlphaFoldDB" id="B8JA25"/>
<dbReference type="Proteomes" id="UP000007089">
    <property type="component" value="Chromosome"/>
</dbReference>
<feature type="region of interest" description="Disordered" evidence="1">
    <location>
        <begin position="24"/>
        <end position="45"/>
    </location>
</feature>
<reference evidence="3" key="1">
    <citation type="submission" date="2009-01" db="EMBL/GenBank/DDBJ databases">
        <title>Complete sequence of Anaeromyxobacter dehalogenans 2CP-1.</title>
        <authorList>
            <consortium name="US DOE Joint Genome Institute"/>
            <person name="Lucas S."/>
            <person name="Copeland A."/>
            <person name="Lapidus A."/>
            <person name="Glavina del Rio T."/>
            <person name="Dalin E."/>
            <person name="Tice H."/>
            <person name="Bruce D."/>
            <person name="Goodwin L."/>
            <person name="Pitluck S."/>
            <person name="Saunders E."/>
            <person name="Brettin T."/>
            <person name="Detter J.C."/>
            <person name="Han C."/>
            <person name="Larimer F."/>
            <person name="Land M."/>
            <person name="Hauser L."/>
            <person name="Kyrpides N."/>
            <person name="Ovchinnikova G."/>
            <person name="Beliaev A.S."/>
            <person name="Richardson P."/>
        </authorList>
    </citation>
    <scope>NUCLEOTIDE SEQUENCE</scope>
    <source>
        <strain evidence="3">2CP-1</strain>
    </source>
</reference>
<evidence type="ECO:0000256" key="1">
    <source>
        <dbReference type="SAM" id="MobiDB-lite"/>
    </source>
</evidence>